<organism evidence="3 4">
    <name type="scientific">Populus alba x Populus x berolinensis</name>
    <dbReference type="NCBI Taxonomy" id="444605"/>
    <lineage>
        <taxon>Eukaryota</taxon>
        <taxon>Viridiplantae</taxon>
        <taxon>Streptophyta</taxon>
        <taxon>Embryophyta</taxon>
        <taxon>Tracheophyta</taxon>
        <taxon>Spermatophyta</taxon>
        <taxon>Magnoliopsida</taxon>
        <taxon>eudicotyledons</taxon>
        <taxon>Gunneridae</taxon>
        <taxon>Pentapetalae</taxon>
        <taxon>rosids</taxon>
        <taxon>fabids</taxon>
        <taxon>Malpighiales</taxon>
        <taxon>Salicaceae</taxon>
        <taxon>Saliceae</taxon>
        <taxon>Populus</taxon>
    </lineage>
</organism>
<evidence type="ECO:0000313" key="4">
    <source>
        <dbReference type="Proteomes" id="UP001164929"/>
    </source>
</evidence>
<keyword evidence="4" id="KW-1185">Reference proteome</keyword>
<protein>
    <submittedName>
        <fullName evidence="3">Uncharacterized protein</fullName>
    </submittedName>
</protein>
<evidence type="ECO:0000313" key="3">
    <source>
        <dbReference type="EMBL" id="KAJ6998151.1"/>
    </source>
</evidence>
<dbReference type="EMBL" id="JAQIZT010000005">
    <property type="protein sequence ID" value="KAJ6998151.1"/>
    <property type="molecule type" value="Genomic_DNA"/>
</dbReference>
<comment type="similarity">
    <text evidence="1">Belongs to the STK19 family.</text>
</comment>
<sequence length="204" mass="24032">MDSVAESSKNRKRLRQEEEQQQKEEIEDEETSSTDQTLSLVDSLTFSDTMVALRIMRAQFPHIDKVSIQPFILHSQLYSSVKDRTQVDRELESMRREKVLRVFKLNTGQDDHAIMFLDDYLTQVDRVVKRMEEKKQRNLEVFEWFKAHVIDNKQDPSIDDQELVSSMDIYLCCLFTVMPAYEETKKLPSLPLSSQQSNIMFKKT</sequence>
<dbReference type="Pfam" id="PF10494">
    <property type="entry name" value="Stk19"/>
    <property type="match status" value="1"/>
</dbReference>
<comment type="caution">
    <text evidence="3">The sequence shown here is derived from an EMBL/GenBank/DDBJ whole genome shotgun (WGS) entry which is preliminary data.</text>
</comment>
<dbReference type="PANTHER" id="PTHR15243:SF0">
    <property type="entry name" value="SERINE_THREONINE-PROTEIN KINASE 19"/>
    <property type="match status" value="1"/>
</dbReference>
<dbReference type="AlphaFoldDB" id="A0AAD6QWW1"/>
<dbReference type="InterPro" id="IPR018865">
    <property type="entry name" value="STK19-like"/>
</dbReference>
<feature type="region of interest" description="Disordered" evidence="2">
    <location>
        <begin position="1"/>
        <end position="34"/>
    </location>
</feature>
<proteinExistence type="inferred from homology"/>
<evidence type="ECO:0000256" key="1">
    <source>
        <dbReference type="ARBA" id="ARBA00093458"/>
    </source>
</evidence>
<feature type="compositionally biased region" description="Basic and acidic residues" evidence="2">
    <location>
        <begin position="15"/>
        <end position="24"/>
    </location>
</feature>
<dbReference type="PANTHER" id="PTHR15243">
    <property type="entry name" value="SERINE/THREONINE-PROTEIN KINASE 19"/>
    <property type="match status" value="1"/>
</dbReference>
<evidence type="ECO:0000256" key="2">
    <source>
        <dbReference type="SAM" id="MobiDB-lite"/>
    </source>
</evidence>
<name>A0AAD6QWW1_9ROSI</name>
<dbReference type="Proteomes" id="UP001164929">
    <property type="component" value="Chromosome 5"/>
</dbReference>
<gene>
    <name evidence="3" type="ORF">NC653_014367</name>
</gene>
<reference evidence="3" key="1">
    <citation type="journal article" date="2023" name="Mol. Ecol. Resour.">
        <title>Chromosome-level genome assembly of a triploid poplar Populus alba 'Berolinensis'.</title>
        <authorList>
            <person name="Chen S."/>
            <person name="Yu Y."/>
            <person name="Wang X."/>
            <person name="Wang S."/>
            <person name="Zhang T."/>
            <person name="Zhou Y."/>
            <person name="He R."/>
            <person name="Meng N."/>
            <person name="Wang Y."/>
            <person name="Liu W."/>
            <person name="Liu Z."/>
            <person name="Liu J."/>
            <person name="Guo Q."/>
            <person name="Huang H."/>
            <person name="Sederoff R.R."/>
            <person name="Wang G."/>
            <person name="Qu G."/>
            <person name="Chen S."/>
        </authorList>
    </citation>
    <scope>NUCLEOTIDE SEQUENCE</scope>
    <source>
        <strain evidence="3">SC-2020</strain>
    </source>
</reference>
<accession>A0AAD6QWW1</accession>